<dbReference type="RefSeq" id="WP_345270978.1">
    <property type="nucleotide sequence ID" value="NZ_BAABHB010000017.1"/>
</dbReference>
<reference evidence="2" key="1">
    <citation type="journal article" date="2019" name="Int. J. Syst. Evol. Microbiol.">
        <title>The Global Catalogue of Microorganisms (GCM) 10K type strain sequencing project: providing services to taxonomists for standard genome sequencing and annotation.</title>
        <authorList>
            <consortium name="The Broad Institute Genomics Platform"/>
            <consortium name="The Broad Institute Genome Sequencing Center for Infectious Disease"/>
            <person name="Wu L."/>
            <person name="Ma J."/>
        </authorList>
    </citation>
    <scope>NUCLEOTIDE SEQUENCE [LARGE SCALE GENOMIC DNA]</scope>
    <source>
        <strain evidence="2">JCM 17925</strain>
    </source>
</reference>
<organism evidence="1 2">
    <name type="scientific">Nibrella viscosa</name>
    <dbReference type="NCBI Taxonomy" id="1084524"/>
    <lineage>
        <taxon>Bacteria</taxon>
        <taxon>Pseudomonadati</taxon>
        <taxon>Bacteroidota</taxon>
        <taxon>Cytophagia</taxon>
        <taxon>Cytophagales</taxon>
        <taxon>Spirosomataceae</taxon>
        <taxon>Nibrella</taxon>
    </lineage>
</organism>
<name>A0ABP8KYB3_9BACT</name>
<comment type="caution">
    <text evidence="1">The sequence shown here is derived from an EMBL/GenBank/DDBJ whole genome shotgun (WGS) entry which is preliminary data.</text>
</comment>
<protein>
    <submittedName>
        <fullName evidence="1">Uncharacterized protein</fullName>
    </submittedName>
</protein>
<proteinExistence type="predicted"/>
<evidence type="ECO:0000313" key="2">
    <source>
        <dbReference type="Proteomes" id="UP001500936"/>
    </source>
</evidence>
<sequence length="393" mass="45065">MKWLYTVATLLVGVHISAVQKNGPKDYLITTPIYNERFESINPAAEVEMAAYLKGKNLEYLITDGVISRVDMRDFALPLGVHGNDSLLSYQRGMQAMWVDKLKRNAVVLSRKPELKNELDALMAEAMNRFQEGSARMNLDTYRAMVLKPVLDTIRAYHQQMQPLYSPERRRFMDLLVANMSANVLLGYSIHELIPPTHFTETKEKLPVNPLFKTFYFDRMLQEAGTEFISYFPARYDPLLSFGPYQFTNIALRDIQSNPRLVASFKVYESTKDLTTIQDHALAAAIFTYNNWERFSMLLNSRGVLKKFNDEFADNIDTRNLRIFIAGMTACLHHQPPVSMNLLAKKISESDNLSTLYYTCLAKEDNAQLAKVYRSAAEAYLFLKVHDTVFADK</sequence>
<accession>A0ABP8KYB3</accession>
<keyword evidence="2" id="KW-1185">Reference proteome</keyword>
<dbReference type="Proteomes" id="UP001500936">
    <property type="component" value="Unassembled WGS sequence"/>
</dbReference>
<evidence type="ECO:0000313" key="1">
    <source>
        <dbReference type="EMBL" id="GAA4418472.1"/>
    </source>
</evidence>
<gene>
    <name evidence="1" type="ORF">GCM10023187_51910</name>
</gene>
<dbReference type="EMBL" id="BAABHB010000017">
    <property type="protein sequence ID" value="GAA4418472.1"/>
    <property type="molecule type" value="Genomic_DNA"/>
</dbReference>